<feature type="disulfide bond" evidence="2">
    <location>
        <begin position="20"/>
        <end position="63"/>
    </location>
</feature>
<feature type="compositionally biased region" description="Polar residues" evidence="3">
    <location>
        <begin position="175"/>
        <end position="188"/>
    </location>
</feature>
<evidence type="ECO:0000313" key="7">
    <source>
        <dbReference type="Proteomes" id="UP000606274"/>
    </source>
</evidence>
<dbReference type="PANTHER" id="PTHR46879:SF1">
    <property type="entry name" value="SUSHI DOMAIN-CONTAINING PROTEIN 3"/>
    <property type="match status" value="1"/>
</dbReference>
<evidence type="ECO:0000256" key="2">
    <source>
        <dbReference type="PROSITE-ProRule" id="PRU00302"/>
    </source>
</evidence>
<name>A0A8T0AV06_SILME</name>
<keyword evidence="4" id="KW-0812">Transmembrane</keyword>
<feature type="domain" description="Sushi" evidence="5">
    <location>
        <begin position="18"/>
        <end position="81"/>
    </location>
</feature>
<proteinExistence type="predicted"/>
<dbReference type="PROSITE" id="PS50923">
    <property type="entry name" value="SUSHI"/>
    <property type="match status" value="1"/>
</dbReference>
<reference evidence="6" key="1">
    <citation type="submission" date="2020-08" db="EMBL/GenBank/DDBJ databases">
        <title>Chromosome-level assembly of Southern catfish (Silurus meridionalis) provides insights into visual adaptation to the nocturnal and benthic lifestyles.</title>
        <authorList>
            <person name="Zhang Y."/>
            <person name="Wang D."/>
            <person name="Peng Z."/>
        </authorList>
    </citation>
    <scope>NUCLEOTIDE SEQUENCE</scope>
    <source>
        <strain evidence="6">SWU-2019-XX</strain>
        <tissue evidence="6">Muscle</tissue>
    </source>
</reference>
<accession>A0A8T0AV06</accession>
<comment type="caution">
    <text evidence="6">The sequence shown here is derived from an EMBL/GenBank/DDBJ whole genome shotgun (WGS) entry which is preliminary data.</text>
</comment>
<feature type="compositionally biased region" description="Polar residues" evidence="3">
    <location>
        <begin position="1"/>
        <end position="15"/>
    </location>
</feature>
<dbReference type="InterPro" id="IPR053067">
    <property type="entry name" value="SUSD3"/>
</dbReference>
<protein>
    <recommendedName>
        <fullName evidence="5">Sushi domain-containing protein</fullName>
    </recommendedName>
</protein>
<comment type="caution">
    <text evidence="2">Lacks conserved residue(s) required for the propagation of feature annotation.</text>
</comment>
<evidence type="ECO:0000256" key="1">
    <source>
        <dbReference type="ARBA" id="ARBA00023157"/>
    </source>
</evidence>
<dbReference type="Proteomes" id="UP000606274">
    <property type="component" value="Unassembled WGS sequence"/>
</dbReference>
<feature type="transmembrane region" description="Helical" evidence="4">
    <location>
        <begin position="89"/>
        <end position="109"/>
    </location>
</feature>
<dbReference type="OrthoDB" id="9939976at2759"/>
<feature type="region of interest" description="Disordered" evidence="3">
    <location>
        <begin position="1"/>
        <end position="21"/>
    </location>
</feature>
<dbReference type="InterPro" id="IPR035976">
    <property type="entry name" value="Sushi/SCR/CCP_sf"/>
</dbReference>
<dbReference type="InterPro" id="IPR000436">
    <property type="entry name" value="Sushi_SCR_CCP_dom"/>
</dbReference>
<organism evidence="6 7">
    <name type="scientific">Silurus meridionalis</name>
    <name type="common">Southern catfish</name>
    <name type="synonym">Silurus soldatovi meridionalis</name>
    <dbReference type="NCBI Taxonomy" id="175797"/>
    <lineage>
        <taxon>Eukaryota</taxon>
        <taxon>Metazoa</taxon>
        <taxon>Chordata</taxon>
        <taxon>Craniata</taxon>
        <taxon>Vertebrata</taxon>
        <taxon>Euteleostomi</taxon>
        <taxon>Actinopterygii</taxon>
        <taxon>Neopterygii</taxon>
        <taxon>Teleostei</taxon>
        <taxon>Ostariophysi</taxon>
        <taxon>Siluriformes</taxon>
        <taxon>Siluridae</taxon>
        <taxon>Silurus</taxon>
    </lineage>
</organism>
<keyword evidence="2" id="KW-0768">Sushi</keyword>
<dbReference type="AlphaFoldDB" id="A0A8T0AV06"/>
<evidence type="ECO:0000256" key="3">
    <source>
        <dbReference type="SAM" id="MobiDB-lite"/>
    </source>
</evidence>
<dbReference type="EMBL" id="JABFDY010000017">
    <property type="protein sequence ID" value="KAF7695093.1"/>
    <property type="molecule type" value="Genomic_DNA"/>
</dbReference>
<keyword evidence="1 2" id="KW-1015">Disulfide bond</keyword>
<feature type="compositionally biased region" description="Low complexity" evidence="3">
    <location>
        <begin position="152"/>
        <end position="165"/>
    </location>
</feature>
<evidence type="ECO:0000313" key="6">
    <source>
        <dbReference type="EMBL" id="KAF7695093.1"/>
    </source>
</evidence>
<dbReference type="SUPFAM" id="SSF57535">
    <property type="entry name" value="Complement control module/SCR domain"/>
    <property type="match status" value="1"/>
</dbReference>
<keyword evidence="4" id="KW-0472">Membrane</keyword>
<keyword evidence="4" id="KW-1133">Transmembrane helix</keyword>
<feature type="region of interest" description="Disordered" evidence="3">
    <location>
        <begin position="152"/>
        <end position="206"/>
    </location>
</feature>
<dbReference type="PANTHER" id="PTHR46879">
    <property type="entry name" value="SUSHI DOMAIN-CONTAINING PROTEIN 3"/>
    <property type="match status" value="1"/>
</dbReference>
<dbReference type="GO" id="GO:0005886">
    <property type="term" value="C:plasma membrane"/>
    <property type="evidence" value="ECO:0007669"/>
    <property type="project" value="TreeGrafter"/>
</dbReference>
<gene>
    <name evidence="6" type="ORF">HF521_006816</name>
</gene>
<sequence>MESNVTPENKNQTEYQPGHCNPIKPPSIGTLTLAAGNGTNVGTVMTLWCPLLHRASSGGLIKCEQYSNGTHWTGGIPECKKIEHQDFHLAVLLSIISTGIIIIMSVYFITSCLLNCVKKEEARQLDRALERENARLWKQLNEEEQRDHFYNHNGRLINNNNNNSNQEQHSRCHQKNSSDSQPPTTHSQPWGKCPTPHTAITMKPNHCNSNRHTDFC</sequence>
<keyword evidence="7" id="KW-1185">Reference proteome</keyword>
<evidence type="ECO:0000256" key="4">
    <source>
        <dbReference type="SAM" id="Phobius"/>
    </source>
</evidence>
<evidence type="ECO:0000259" key="5">
    <source>
        <dbReference type="PROSITE" id="PS50923"/>
    </source>
</evidence>